<dbReference type="OrthoDB" id="6416at10239"/>
<reference evidence="2" key="1">
    <citation type="submission" date="2014-10" db="EMBL/GenBank/DDBJ databases">
        <title>Draft genome sequence of lytic bacteriophage specific to a multidrug resistant bacterium Delftia tsuruhatensis ARB-1.</title>
        <authorList>
            <person name="Bhattacharjee A.S."/>
            <person name="Motlagh A.M."/>
            <person name="Goel R."/>
        </authorList>
    </citation>
    <scope>NUCLEOTIDE SEQUENCE [LARGE SCALE GENOMIC DNA]</scope>
</reference>
<dbReference type="Proteomes" id="UP000030040">
    <property type="component" value="Segment"/>
</dbReference>
<sequence>MTLEDLYCALSHGALANLAMADQPNSTIHAEFRPQVVLALNAGLARLYKRFVLKQKDVIIALQKDITFYHLRKEFAEQSYDPSSGNRPYILDLGREKFEEDVIKIMAVFNNLGRELPINDETQWSSVFTPQAKTLQVPFPKVGVQLSVAYQAMHPKVACDEEGDVIDLPDTLHDALYSFIGYHVYTGMMSDGSVAAAAAHKGIYEELCGEIENRDTLAQTVTLANGRFDKGGWV</sequence>
<dbReference type="GeneID" id="24638770"/>
<dbReference type="KEGG" id="vg:24638770"/>
<dbReference type="Pfam" id="PF24175">
    <property type="entry name" value="SU10_adaptor"/>
    <property type="match status" value="1"/>
</dbReference>
<proteinExistence type="predicted"/>
<organism evidence="1 2">
    <name type="scientific">Delftia phage RG-2014</name>
    <dbReference type="NCBI Taxonomy" id="1563661"/>
    <lineage>
        <taxon>Viruses</taxon>
        <taxon>Duplodnaviria</taxon>
        <taxon>Heunggongvirae</taxon>
        <taxon>Uroviricota</taxon>
        <taxon>Caudoviricetes</taxon>
        <taxon>Schitoviridae</taxon>
        <taxon>Dendoorenvirus</taxon>
        <taxon>Dendoorenvirus RG2014</taxon>
    </lineage>
</organism>
<gene>
    <name evidence="1" type="ORF">RG2014_085</name>
</gene>
<evidence type="ECO:0000313" key="1">
    <source>
        <dbReference type="EMBL" id="AIU44339.1"/>
    </source>
</evidence>
<dbReference type="EMBL" id="KM879221">
    <property type="protein sequence ID" value="AIU44339.1"/>
    <property type="molecule type" value="Genomic_DNA"/>
</dbReference>
<name>A0A097PAQ2_9CAUD</name>
<dbReference type="RefSeq" id="YP_009148448.1">
    <property type="nucleotide sequence ID" value="NC_027348.2"/>
</dbReference>
<accession>A0A097PAQ2</accession>
<dbReference type="InterPro" id="IPR056209">
    <property type="entry name" value="SU10_adaptor"/>
</dbReference>
<evidence type="ECO:0000313" key="2">
    <source>
        <dbReference type="Proteomes" id="UP000030040"/>
    </source>
</evidence>
<protein>
    <submittedName>
        <fullName evidence="1">Putative virion appendage protein</fullName>
    </submittedName>
</protein>
<keyword evidence="2" id="KW-1185">Reference proteome</keyword>